<dbReference type="InterPro" id="IPR008220">
    <property type="entry name" value="HAT_MetX-like"/>
</dbReference>
<dbReference type="OrthoDB" id="9972683at2759"/>
<dbReference type="HOGENOM" id="CLU_028760_2_0_1"/>
<proteinExistence type="inferred from homology"/>
<dbReference type="AlphaFoldDB" id="S3CTU7"/>
<evidence type="ECO:0000313" key="3">
    <source>
        <dbReference type="EMBL" id="EPE04120.1"/>
    </source>
</evidence>
<dbReference type="PANTHER" id="PTHR32268">
    <property type="entry name" value="HOMOSERINE O-ACETYLTRANSFERASE"/>
    <property type="match status" value="1"/>
</dbReference>
<dbReference type="STRING" id="1262450.S3CTU7"/>
<dbReference type="GO" id="GO:0016747">
    <property type="term" value="F:acyltransferase activity, transferring groups other than amino-acyl groups"/>
    <property type="evidence" value="ECO:0007669"/>
    <property type="project" value="InterPro"/>
</dbReference>
<evidence type="ECO:0000259" key="2">
    <source>
        <dbReference type="Pfam" id="PF00561"/>
    </source>
</evidence>
<keyword evidence="4" id="KW-1185">Reference proteome</keyword>
<dbReference type="Gene3D" id="3.40.50.1820">
    <property type="entry name" value="alpha/beta hydrolase"/>
    <property type="match status" value="1"/>
</dbReference>
<dbReference type="InterPro" id="IPR029058">
    <property type="entry name" value="AB_hydrolase_fold"/>
</dbReference>
<dbReference type="OMA" id="DCVRAQH"/>
<evidence type="ECO:0000256" key="1">
    <source>
        <dbReference type="ARBA" id="ARBA00006886"/>
    </source>
</evidence>
<keyword evidence="3" id="KW-0808">Transferase</keyword>
<evidence type="ECO:0000313" key="4">
    <source>
        <dbReference type="Proteomes" id="UP000016923"/>
    </source>
</evidence>
<dbReference type="SUPFAM" id="SSF53474">
    <property type="entry name" value="alpha/beta-Hydrolases"/>
    <property type="match status" value="1"/>
</dbReference>
<dbReference type="PANTHER" id="PTHR32268:SF15">
    <property type="entry name" value="HOMOSERINE ACETYLTRANSFERASE FAMILY PROTEIN (AFU_ORTHOLOGUE AFUA_1G15350)"/>
    <property type="match status" value="1"/>
</dbReference>
<dbReference type="InterPro" id="IPR000073">
    <property type="entry name" value="AB_hydrolase_1"/>
</dbReference>
<dbReference type="EMBL" id="KE148162">
    <property type="protein sequence ID" value="EPE04120.1"/>
    <property type="molecule type" value="Genomic_DNA"/>
</dbReference>
<protein>
    <submittedName>
        <fullName evidence="3">Homoserine o-acetyltransferase</fullName>
    </submittedName>
</protein>
<reference evidence="3 4" key="1">
    <citation type="journal article" date="2013" name="BMC Genomics">
        <title>The genome and transcriptome of the pine saprophyte Ophiostoma piceae, and a comparison with the bark beetle-associated pine pathogen Grosmannia clavigera.</title>
        <authorList>
            <person name="Haridas S."/>
            <person name="Wang Y."/>
            <person name="Lim L."/>
            <person name="Massoumi Alamouti S."/>
            <person name="Jackman S."/>
            <person name="Docking R."/>
            <person name="Robertson G."/>
            <person name="Birol I."/>
            <person name="Bohlmann J."/>
            <person name="Breuil C."/>
        </authorList>
    </citation>
    <scope>NUCLEOTIDE SEQUENCE [LARGE SCALE GENOMIC DNA]</scope>
    <source>
        <strain evidence="3 4">UAMH 11346</strain>
    </source>
</reference>
<dbReference type="PRINTS" id="PR00111">
    <property type="entry name" value="ABHYDROLASE"/>
</dbReference>
<name>S3CTU7_OPHP1</name>
<accession>S3CTU7</accession>
<gene>
    <name evidence="3" type="ORF">F503_04635</name>
</gene>
<dbReference type="VEuPathDB" id="FungiDB:F503_04635"/>
<comment type="similarity">
    <text evidence="1">Belongs to the AB hydrolase superfamily. MetX family.</text>
</comment>
<dbReference type="Proteomes" id="UP000016923">
    <property type="component" value="Unassembled WGS sequence"/>
</dbReference>
<feature type="domain" description="AB hydrolase-1" evidence="2">
    <location>
        <begin position="55"/>
        <end position="291"/>
    </location>
</feature>
<organism evidence="3 4">
    <name type="scientific">Ophiostoma piceae (strain UAMH 11346)</name>
    <name type="common">Sap stain fungus</name>
    <dbReference type="NCBI Taxonomy" id="1262450"/>
    <lineage>
        <taxon>Eukaryota</taxon>
        <taxon>Fungi</taxon>
        <taxon>Dikarya</taxon>
        <taxon>Ascomycota</taxon>
        <taxon>Pezizomycotina</taxon>
        <taxon>Sordariomycetes</taxon>
        <taxon>Sordariomycetidae</taxon>
        <taxon>Ophiostomatales</taxon>
        <taxon>Ophiostomataceae</taxon>
        <taxon>Ophiostoma</taxon>
    </lineage>
</organism>
<dbReference type="eggNOG" id="ENOG502SKF6">
    <property type="taxonomic scope" value="Eukaryota"/>
</dbReference>
<sequence length="327" mass="35924">MSETQHYQIGNFSFQNGTTLPTVSLAYQDINPSAEKTALVVTCFRGRLPNTCTFASGALKSYRVIVVALFGNGESSSPSTTPGFPSTVDYPDCVRAQHQLLLDGLKISTLDVVVGFSMGGQATYHWTMMYPEMVKNAIIICSSARTSGHNRQFLEGPKAALENATDYVPVALRTSATPACVRGIRAFGKAYSAWLTSADWFDQQLYTSLGFNSQSAWDETTTGANYNGWDADDLLAMLGMWQRGDITALGKEPNLEASLVRINIPVLLMPCQSDQYFRWEASEKESKMILNATFKPIPSVWGHIGGAGACKEDTQWMDNEISQFLSR</sequence>
<dbReference type="Pfam" id="PF00561">
    <property type="entry name" value="Abhydrolase_1"/>
    <property type="match status" value="1"/>
</dbReference>